<accession>A0A844CTX0</accession>
<dbReference type="AlphaFoldDB" id="A0A844CTX0"/>
<sequence length="193" mass="21434">MKHELNFMPEINGLSGYRPLTLSEFARLKAADERAVAYLHPKQADYLKAKRKARWPVPCVDEDGVACYLVALNDRRDIHALVEVADYWSVRDAGADGLWFANRSNGFTYVQTDAPLQHRKVGVKITVARLILNLPGGKKVSVQNGNGLDLRRKNLVAVSGHSRRSPANVLSRALHEREAATQAGWKARQGLPA</sequence>
<organism evidence="1 2">
    <name type="scientific">Roseovarius bejariae</name>
    <dbReference type="NCBI Taxonomy" id="2576383"/>
    <lineage>
        <taxon>Bacteria</taxon>
        <taxon>Pseudomonadati</taxon>
        <taxon>Pseudomonadota</taxon>
        <taxon>Alphaproteobacteria</taxon>
        <taxon>Rhodobacterales</taxon>
        <taxon>Roseobacteraceae</taxon>
        <taxon>Roseovarius</taxon>
    </lineage>
</organism>
<proteinExistence type="predicted"/>
<evidence type="ECO:0000313" key="2">
    <source>
        <dbReference type="Proteomes" id="UP000564704"/>
    </source>
</evidence>
<protein>
    <submittedName>
        <fullName evidence="1">Uncharacterized protein</fullName>
    </submittedName>
</protein>
<dbReference type="Proteomes" id="UP000564704">
    <property type="component" value="Unassembled WGS sequence"/>
</dbReference>
<dbReference type="EMBL" id="SZWE01000001">
    <property type="protein sequence ID" value="MRU14130.1"/>
    <property type="molecule type" value="Genomic_DNA"/>
</dbReference>
<name>A0A844CTX0_9RHOB</name>
<keyword evidence="2" id="KW-1185">Reference proteome</keyword>
<evidence type="ECO:0000313" key="1">
    <source>
        <dbReference type="EMBL" id="MRU14130.1"/>
    </source>
</evidence>
<comment type="caution">
    <text evidence="1">The sequence shown here is derived from an EMBL/GenBank/DDBJ whole genome shotgun (WGS) entry which is preliminary data.</text>
</comment>
<dbReference type="OrthoDB" id="7858065at2"/>
<reference evidence="1 2" key="1">
    <citation type="submission" date="2019-05" db="EMBL/GenBank/DDBJ databases">
        <title>Roseovarius bejariae sp. nov., a moderately halophylic bacterium isolated from a saline soil in Rambla Salada (Murcia).</title>
        <authorList>
            <person name="Castro D.J."/>
            <person name="Gomez-Altuve A."/>
            <person name="Reina J.C."/>
            <person name="Rodriguez M."/>
            <person name="Sampedro I."/>
            <person name="Llamas I."/>
            <person name="Martinez-Checa F."/>
        </authorList>
    </citation>
    <scope>NUCLEOTIDE SEQUENCE [LARGE SCALE GENOMIC DNA]</scope>
    <source>
        <strain evidence="1 2">A21</strain>
    </source>
</reference>
<gene>
    <name evidence="1" type="ORF">FDP25_01685</name>
</gene>
<dbReference type="RefSeq" id="WP_154148443.1">
    <property type="nucleotide sequence ID" value="NZ_SZWE01000001.1"/>
</dbReference>